<comment type="similarity">
    <text evidence="1 2">Belongs to the BolA/IbaG family.</text>
</comment>
<dbReference type="Pfam" id="PF01722">
    <property type="entry name" value="BolA"/>
    <property type="match status" value="1"/>
</dbReference>
<dbReference type="InterPro" id="IPR036065">
    <property type="entry name" value="BolA-like_sf"/>
</dbReference>
<evidence type="ECO:0000256" key="1">
    <source>
        <dbReference type="ARBA" id="ARBA00005578"/>
    </source>
</evidence>
<dbReference type="AlphaFoldDB" id="A0A1Q9F1N1"/>
<dbReference type="EMBL" id="LSRX01000025">
    <property type="protein sequence ID" value="OLQ13624.1"/>
    <property type="molecule type" value="Genomic_DNA"/>
</dbReference>
<protein>
    <submittedName>
        <fullName evidence="3">Altered inheritance of mitochondria protein 1</fullName>
    </submittedName>
</protein>
<evidence type="ECO:0000313" key="3">
    <source>
        <dbReference type="EMBL" id="OLQ13624.1"/>
    </source>
</evidence>
<reference evidence="3 4" key="1">
    <citation type="submission" date="2016-02" db="EMBL/GenBank/DDBJ databases">
        <title>Genome analysis of coral dinoflagellate symbionts highlights evolutionary adaptations to a symbiotic lifestyle.</title>
        <authorList>
            <person name="Aranda M."/>
            <person name="Li Y."/>
            <person name="Liew Y.J."/>
            <person name="Baumgarten S."/>
            <person name="Simakov O."/>
            <person name="Wilson M."/>
            <person name="Piel J."/>
            <person name="Ashoor H."/>
            <person name="Bougouffa S."/>
            <person name="Bajic V.B."/>
            <person name="Ryu T."/>
            <person name="Ravasi T."/>
            <person name="Bayer T."/>
            <person name="Micklem G."/>
            <person name="Kim H."/>
            <person name="Bhak J."/>
            <person name="Lajeunesse T.C."/>
            <person name="Voolstra C.R."/>
        </authorList>
    </citation>
    <scope>NUCLEOTIDE SEQUENCE [LARGE SCALE GENOMIC DNA]</scope>
    <source>
        <strain evidence="3 4">CCMP2467</strain>
    </source>
</reference>
<sequence>MIRGLFRSVPTLARRSFADAGYEASVASKLTAALGASNCVVEDKSGGCGQSFTILIESEKFRGQTKLKCQRMVQEVIREEIAQWHAVSIQTKVPE</sequence>
<name>A0A1Q9F1N1_SYMMI</name>
<keyword evidence="4" id="KW-1185">Reference proteome</keyword>
<dbReference type="Gene3D" id="3.30.300.90">
    <property type="entry name" value="BolA-like"/>
    <property type="match status" value="1"/>
</dbReference>
<comment type="caution">
    <text evidence="3">The sequence shown here is derived from an EMBL/GenBank/DDBJ whole genome shotgun (WGS) entry which is preliminary data.</text>
</comment>
<accession>A0A1Q9F1N1</accession>
<organism evidence="3 4">
    <name type="scientific">Symbiodinium microadriaticum</name>
    <name type="common">Dinoflagellate</name>
    <name type="synonym">Zooxanthella microadriatica</name>
    <dbReference type="NCBI Taxonomy" id="2951"/>
    <lineage>
        <taxon>Eukaryota</taxon>
        <taxon>Sar</taxon>
        <taxon>Alveolata</taxon>
        <taxon>Dinophyceae</taxon>
        <taxon>Suessiales</taxon>
        <taxon>Symbiodiniaceae</taxon>
        <taxon>Symbiodinium</taxon>
    </lineage>
</organism>
<dbReference type="InterPro" id="IPR052275">
    <property type="entry name" value="Mt_Fe-S_assembly_factor"/>
</dbReference>
<dbReference type="InterPro" id="IPR002634">
    <property type="entry name" value="BolA"/>
</dbReference>
<gene>
    <name evidence="3" type="primary">AIM1</name>
    <name evidence="3" type="ORF">AK812_SmicGene2282</name>
</gene>
<dbReference type="SUPFAM" id="SSF82657">
    <property type="entry name" value="BolA-like"/>
    <property type="match status" value="1"/>
</dbReference>
<evidence type="ECO:0000256" key="2">
    <source>
        <dbReference type="RuleBase" id="RU003860"/>
    </source>
</evidence>
<dbReference type="PANTHER" id="PTHR46188:SF1">
    <property type="entry name" value="BOLA-LIKE PROTEIN 3"/>
    <property type="match status" value="1"/>
</dbReference>
<dbReference type="Proteomes" id="UP000186817">
    <property type="component" value="Unassembled WGS sequence"/>
</dbReference>
<evidence type="ECO:0000313" key="4">
    <source>
        <dbReference type="Proteomes" id="UP000186817"/>
    </source>
</evidence>
<dbReference type="OMA" id="RVWNGPN"/>
<dbReference type="OrthoDB" id="4983at2759"/>
<dbReference type="GO" id="GO:0005759">
    <property type="term" value="C:mitochondrial matrix"/>
    <property type="evidence" value="ECO:0007669"/>
    <property type="project" value="TreeGrafter"/>
</dbReference>
<proteinExistence type="inferred from homology"/>
<dbReference type="PANTHER" id="PTHR46188">
    <property type="entry name" value="BOLA-LIKE PROTEIN 3"/>
    <property type="match status" value="1"/>
</dbReference>